<dbReference type="AlphaFoldDB" id="A0A8H7EV96"/>
<dbReference type="EMBL" id="JABAYA010000010">
    <property type="protein sequence ID" value="KAF7731453.1"/>
    <property type="molecule type" value="Genomic_DNA"/>
</dbReference>
<reference evidence="2" key="1">
    <citation type="submission" date="2020-01" db="EMBL/GenBank/DDBJ databases">
        <title>Genome Sequencing of Three Apophysomyces-Like Fungal Strains Confirms a Novel Fungal Genus in the Mucoromycota with divergent Burkholderia-like Endosymbiotic Bacteria.</title>
        <authorList>
            <person name="Stajich J.E."/>
            <person name="Macias A.M."/>
            <person name="Carter-House D."/>
            <person name="Lovett B."/>
            <person name="Kasson L.R."/>
            <person name="Berry K."/>
            <person name="Grigoriev I."/>
            <person name="Chang Y."/>
            <person name="Spatafora J."/>
            <person name="Kasson M.T."/>
        </authorList>
    </citation>
    <scope>NUCLEOTIDE SEQUENCE</scope>
    <source>
        <strain evidence="2">NRRL A-21654</strain>
    </source>
</reference>
<evidence type="ECO:0000259" key="1">
    <source>
        <dbReference type="Pfam" id="PF22693"/>
    </source>
</evidence>
<dbReference type="InterPro" id="IPR054586">
    <property type="entry name" value="MACPF_1_fungal"/>
</dbReference>
<feature type="domain" description="MACPF-like" evidence="1">
    <location>
        <begin position="145"/>
        <end position="283"/>
    </location>
</feature>
<sequence length="426" mass="47606">MATSTVTLVRPDDKQLDINKVDLREIVRVTSEKWKKGLLLNGGYAPEGGIQLHVPEDDSRFIRGKNDLAHIKKQSVQVGGVLNEELFDSEFRINLPPVLNVFRLDAGIGGKRHAGWSVSTRNEKSYTALYVACAKIYLHADVVGPTEEFQAAITDALRQQSDDHKHQYLTRVFQRYGYCYPSEIWIDEAVERKTKRSMEAKLGVDTYGTGAGVNATIESLQARVKRSVGKDSSTQVTGGDGHLIAAEGGLASWISSIDKSPDVIRLTDFKPIYELLNSEEAEEIRRVYYHAENRDYIRQSDVVTLRNGDTPCKIFVDDTYYVKTESFINCIPQSSNNRIQVLSSNPLSRNQAKFQLVTESLHAFENPDDCLRFGDTVKLKVLAEGSNGFVHAMTAKLGSCLPPTFVVTGIYPPDQSTLLGSEEWYM</sequence>
<protein>
    <recommendedName>
        <fullName evidence="1">MACPF-like domain-containing protein</fullName>
    </recommendedName>
</protein>
<gene>
    <name evidence="2" type="ORF">EC973_000261</name>
</gene>
<proteinExistence type="predicted"/>
<organism evidence="2 3">
    <name type="scientific">Apophysomyces ossiformis</name>
    <dbReference type="NCBI Taxonomy" id="679940"/>
    <lineage>
        <taxon>Eukaryota</taxon>
        <taxon>Fungi</taxon>
        <taxon>Fungi incertae sedis</taxon>
        <taxon>Mucoromycota</taxon>
        <taxon>Mucoromycotina</taxon>
        <taxon>Mucoromycetes</taxon>
        <taxon>Mucorales</taxon>
        <taxon>Mucorineae</taxon>
        <taxon>Mucoraceae</taxon>
        <taxon>Apophysomyces</taxon>
    </lineage>
</organism>
<dbReference type="Proteomes" id="UP000605846">
    <property type="component" value="Unassembled WGS sequence"/>
</dbReference>
<evidence type="ECO:0000313" key="2">
    <source>
        <dbReference type="EMBL" id="KAF7731453.1"/>
    </source>
</evidence>
<name>A0A8H7EV96_9FUNG</name>
<dbReference type="Pfam" id="PF22693">
    <property type="entry name" value="MACPF_1"/>
    <property type="match status" value="1"/>
</dbReference>
<evidence type="ECO:0000313" key="3">
    <source>
        <dbReference type="Proteomes" id="UP000605846"/>
    </source>
</evidence>
<dbReference type="OrthoDB" id="2424185at2759"/>
<comment type="caution">
    <text evidence="2">The sequence shown here is derived from an EMBL/GenBank/DDBJ whole genome shotgun (WGS) entry which is preliminary data.</text>
</comment>
<accession>A0A8H7EV96</accession>
<keyword evidence="3" id="KW-1185">Reference proteome</keyword>